<dbReference type="EMBL" id="RWJN01000121">
    <property type="protein sequence ID" value="TCD66797.1"/>
    <property type="molecule type" value="Genomic_DNA"/>
</dbReference>
<evidence type="ECO:0000313" key="2">
    <source>
        <dbReference type="Proteomes" id="UP000292702"/>
    </source>
</evidence>
<protein>
    <recommendedName>
        <fullName evidence="3">F-box domain-containing protein</fullName>
    </recommendedName>
</protein>
<sequence length="416" mass="47266">MYSFFTHMDKSTISACSLLSRHWAAPSQTALFKTMVVKLDQRTLPSLCEFLTSKTSLVIATYVKIFTIDGSKNSPQNVAWPIMVTTSVADLHPLLVALPSLQSLRLVSLHIVRLAPSPLEPIGDLKELWLERIWLEGHLRTEGDAQAAQSSASELFNLFRKVKTCVCRLVGLVEWARRLEVQGLACSREVVKPAGGLSFEELVYLRSLGQDAASFDCFIDACRSGTLRRLSLQDRVSRTNKILEASKLITHLHLNPWSHPPENSARFDLRPCKRLTHVTIALELDLRYRTTWRDQVFLIVDSIRQLPKGLVELIVDLTYHGTAFQIFSNMTTYSSWETVDAHLNSIRSFMNAEFILRVAATKENDDERFEEEKKFLMDGLYRLHKANKLQIRMEIGRLSQKPLEVVASMVTSSFVD</sequence>
<dbReference type="AlphaFoldDB" id="A0A4V2MWN1"/>
<dbReference type="Proteomes" id="UP000292702">
    <property type="component" value="Unassembled WGS sequence"/>
</dbReference>
<organism evidence="1 2">
    <name type="scientific">Steccherinum ochraceum</name>
    <dbReference type="NCBI Taxonomy" id="92696"/>
    <lineage>
        <taxon>Eukaryota</taxon>
        <taxon>Fungi</taxon>
        <taxon>Dikarya</taxon>
        <taxon>Basidiomycota</taxon>
        <taxon>Agaricomycotina</taxon>
        <taxon>Agaricomycetes</taxon>
        <taxon>Polyporales</taxon>
        <taxon>Steccherinaceae</taxon>
        <taxon>Steccherinum</taxon>
    </lineage>
</organism>
<proteinExistence type="predicted"/>
<reference evidence="1 2" key="1">
    <citation type="submission" date="2018-11" db="EMBL/GenBank/DDBJ databases">
        <title>Genome assembly of Steccherinum ochraceum LE-BIN_3174, the white-rot fungus of the Steccherinaceae family (The Residual Polyporoid clade, Polyporales, Basidiomycota).</title>
        <authorList>
            <person name="Fedorova T.V."/>
            <person name="Glazunova O.A."/>
            <person name="Landesman E.O."/>
            <person name="Moiseenko K.V."/>
            <person name="Psurtseva N.V."/>
            <person name="Savinova O.S."/>
            <person name="Shakhova N.V."/>
            <person name="Tyazhelova T.V."/>
            <person name="Vasina D.V."/>
        </authorList>
    </citation>
    <scope>NUCLEOTIDE SEQUENCE [LARGE SCALE GENOMIC DNA]</scope>
    <source>
        <strain evidence="1 2">LE-BIN_3174</strain>
    </source>
</reference>
<keyword evidence="2" id="KW-1185">Reference proteome</keyword>
<gene>
    <name evidence="1" type="ORF">EIP91_000933</name>
</gene>
<accession>A0A4V2MWN1</accession>
<evidence type="ECO:0008006" key="3">
    <source>
        <dbReference type="Google" id="ProtNLM"/>
    </source>
</evidence>
<name>A0A4V2MWN1_9APHY</name>
<evidence type="ECO:0000313" key="1">
    <source>
        <dbReference type="EMBL" id="TCD66797.1"/>
    </source>
</evidence>
<comment type="caution">
    <text evidence="1">The sequence shown here is derived from an EMBL/GenBank/DDBJ whole genome shotgun (WGS) entry which is preliminary data.</text>
</comment>